<evidence type="ECO:0000259" key="10">
    <source>
        <dbReference type="Pfam" id="PF07730"/>
    </source>
</evidence>
<dbReference type="InterPro" id="IPR036890">
    <property type="entry name" value="HATPase_C_sf"/>
</dbReference>
<dbReference type="GO" id="GO:0016020">
    <property type="term" value="C:membrane"/>
    <property type="evidence" value="ECO:0007669"/>
    <property type="project" value="InterPro"/>
</dbReference>
<dbReference type="InterPro" id="IPR050482">
    <property type="entry name" value="Sensor_HK_TwoCompSys"/>
</dbReference>
<dbReference type="STRING" id="571913.VV02_05210"/>
<gene>
    <name evidence="11" type="ORF">VV02_05210</name>
</gene>
<keyword evidence="3" id="KW-0597">Phosphoprotein</keyword>
<dbReference type="AlphaFoldDB" id="A0A0K1JFC5"/>
<evidence type="ECO:0000313" key="11">
    <source>
        <dbReference type="EMBL" id="AKU15406.1"/>
    </source>
</evidence>
<keyword evidence="8" id="KW-0902">Two-component regulatory system</keyword>
<dbReference type="KEGG" id="lmoi:VV02_05210"/>
<evidence type="ECO:0000256" key="6">
    <source>
        <dbReference type="ARBA" id="ARBA00022777"/>
    </source>
</evidence>
<feature type="transmembrane region" description="Helical" evidence="9">
    <location>
        <begin position="39"/>
        <end position="59"/>
    </location>
</feature>
<dbReference type="InterPro" id="IPR011712">
    <property type="entry name" value="Sig_transdc_His_kin_sub3_dim/P"/>
</dbReference>
<dbReference type="Proteomes" id="UP000066480">
    <property type="component" value="Chromosome"/>
</dbReference>
<name>A0A0K1JFC5_9MICO</name>
<dbReference type="GO" id="GO:0046983">
    <property type="term" value="F:protein dimerization activity"/>
    <property type="evidence" value="ECO:0007669"/>
    <property type="project" value="InterPro"/>
</dbReference>
<proteinExistence type="predicted"/>
<feature type="domain" description="Signal transduction histidine kinase subgroup 3 dimerisation and phosphoacceptor" evidence="10">
    <location>
        <begin position="150"/>
        <end position="217"/>
    </location>
</feature>
<accession>A0A0K1JFC5</accession>
<keyword evidence="5" id="KW-0547">Nucleotide-binding</keyword>
<organism evidence="11 12">
    <name type="scientific">Luteipulveratus mongoliensis</name>
    <dbReference type="NCBI Taxonomy" id="571913"/>
    <lineage>
        <taxon>Bacteria</taxon>
        <taxon>Bacillati</taxon>
        <taxon>Actinomycetota</taxon>
        <taxon>Actinomycetes</taxon>
        <taxon>Micrococcales</taxon>
        <taxon>Dermacoccaceae</taxon>
        <taxon>Luteipulveratus</taxon>
    </lineage>
</organism>
<dbReference type="PANTHER" id="PTHR24421">
    <property type="entry name" value="NITRATE/NITRITE SENSOR PROTEIN NARX-RELATED"/>
    <property type="match status" value="1"/>
</dbReference>
<dbReference type="PATRIC" id="fig|571913.6.peg.1062"/>
<comment type="catalytic activity">
    <reaction evidence="1">
        <text>ATP + protein L-histidine = ADP + protein N-phospho-L-histidine.</text>
        <dbReference type="EC" id="2.7.13.3"/>
    </reaction>
</comment>
<evidence type="ECO:0000256" key="5">
    <source>
        <dbReference type="ARBA" id="ARBA00022741"/>
    </source>
</evidence>
<dbReference type="GO" id="GO:0000155">
    <property type="term" value="F:phosphorelay sensor kinase activity"/>
    <property type="evidence" value="ECO:0007669"/>
    <property type="project" value="InterPro"/>
</dbReference>
<evidence type="ECO:0000313" key="12">
    <source>
        <dbReference type="Proteomes" id="UP000066480"/>
    </source>
</evidence>
<evidence type="ECO:0000256" key="9">
    <source>
        <dbReference type="SAM" id="Phobius"/>
    </source>
</evidence>
<evidence type="ECO:0000256" key="8">
    <source>
        <dbReference type="ARBA" id="ARBA00023012"/>
    </source>
</evidence>
<keyword evidence="4" id="KW-0808">Transferase</keyword>
<keyword evidence="9" id="KW-0812">Transmembrane</keyword>
<evidence type="ECO:0000256" key="7">
    <source>
        <dbReference type="ARBA" id="ARBA00022840"/>
    </source>
</evidence>
<dbReference type="EC" id="2.7.13.3" evidence="2"/>
<keyword evidence="6 11" id="KW-0418">Kinase</keyword>
<dbReference type="Gene3D" id="3.30.565.10">
    <property type="entry name" value="Histidine kinase-like ATPase, C-terminal domain"/>
    <property type="match status" value="1"/>
</dbReference>
<evidence type="ECO:0000256" key="3">
    <source>
        <dbReference type="ARBA" id="ARBA00022553"/>
    </source>
</evidence>
<dbReference type="GO" id="GO:0005524">
    <property type="term" value="F:ATP binding"/>
    <property type="evidence" value="ECO:0007669"/>
    <property type="project" value="UniProtKB-KW"/>
</dbReference>
<reference evidence="11 12" key="1">
    <citation type="submission" date="2015-03" db="EMBL/GenBank/DDBJ databases">
        <title>Luteipulveratus halotolerans sp. nov., a novel actinobacterium (Dermacoccaceae) from Sarawak, Malaysia.</title>
        <authorList>
            <person name="Juboi H."/>
            <person name="Basik A."/>
            <person name="Shamsul S.S."/>
            <person name="Arnold P."/>
            <person name="Schmitt E.K."/>
            <person name="Sanglier J.-J."/>
            <person name="Yeo T."/>
        </authorList>
    </citation>
    <scope>NUCLEOTIDE SEQUENCE [LARGE SCALE GENOMIC DNA]</scope>
    <source>
        <strain evidence="11 12">MN07-A0370</strain>
    </source>
</reference>
<keyword evidence="12" id="KW-1185">Reference proteome</keyword>
<dbReference type="PANTHER" id="PTHR24421:SF10">
    <property type="entry name" value="NITRATE_NITRITE SENSOR PROTEIN NARQ"/>
    <property type="match status" value="1"/>
</dbReference>
<protein>
    <recommendedName>
        <fullName evidence="2">histidine kinase</fullName>
        <ecNumber evidence="2">2.7.13.3</ecNumber>
    </recommendedName>
</protein>
<dbReference type="OrthoDB" id="5242012at2"/>
<dbReference type="SUPFAM" id="SSF55874">
    <property type="entry name" value="ATPase domain of HSP90 chaperone/DNA topoisomerase II/histidine kinase"/>
    <property type="match status" value="1"/>
</dbReference>
<sequence>MNLHDLLRRPPVVTLIGVAVGLGAAAWVAWAAIGTDHYFWPRWVWLGLGVILAIIFVINRVLRTPAGPRRWWILDVGLCSILTATDIVAWAFSGGGLFWPIWSMAGMAVLLLIHRRILRKLPEQSARALADRVDTLARTRTGALEGQAAELKRVERDLHDGVQARMVSLGMNLGQAESLITVNPARAAELLAEARATAVGALNDLRSVMHSIHPPVLADRGLADAIRALALDLSVPVEVTGSLPDGLAPATETAAYFATAESLANVVKHSQASQAEVRLSYDDTHLTIVVTDDGIGGADLANGTGMRGIASRLEGFDGSFAIDSPTGGPTNATITIPM</sequence>
<feature type="transmembrane region" description="Helical" evidence="9">
    <location>
        <begin position="97"/>
        <end position="113"/>
    </location>
</feature>
<evidence type="ECO:0000256" key="2">
    <source>
        <dbReference type="ARBA" id="ARBA00012438"/>
    </source>
</evidence>
<keyword evidence="9" id="KW-0472">Membrane</keyword>
<dbReference type="CDD" id="cd16917">
    <property type="entry name" value="HATPase_UhpB-NarQ-NarX-like"/>
    <property type="match status" value="1"/>
</dbReference>
<dbReference type="RefSeq" id="WP_052590293.1">
    <property type="nucleotide sequence ID" value="NZ_CP011112.1"/>
</dbReference>
<dbReference type="Pfam" id="PF07730">
    <property type="entry name" value="HisKA_3"/>
    <property type="match status" value="1"/>
</dbReference>
<keyword evidence="7" id="KW-0067">ATP-binding</keyword>
<evidence type="ECO:0000256" key="1">
    <source>
        <dbReference type="ARBA" id="ARBA00000085"/>
    </source>
</evidence>
<feature type="transmembrane region" description="Helical" evidence="9">
    <location>
        <begin position="71"/>
        <end position="91"/>
    </location>
</feature>
<feature type="transmembrane region" description="Helical" evidence="9">
    <location>
        <begin position="12"/>
        <end position="33"/>
    </location>
</feature>
<dbReference type="EMBL" id="CP011112">
    <property type="protein sequence ID" value="AKU15406.1"/>
    <property type="molecule type" value="Genomic_DNA"/>
</dbReference>
<dbReference type="Gene3D" id="1.20.5.1930">
    <property type="match status" value="1"/>
</dbReference>
<evidence type="ECO:0000256" key="4">
    <source>
        <dbReference type="ARBA" id="ARBA00022679"/>
    </source>
</evidence>
<keyword evidence="9" id="KW-1133">Transmembrane helix</keyword>